<evidence type="ECO:0000256" key="6">
    <source>
        <dbReference type="ARBA" id="ARBA00022801"/>
    </source>
</evidence>
<keyword evidence="6" id="KW-0378">Hydrolase</keyword>
<dbReference type="GO" id="GO:0004518">
    <property type="term" value="F:nuclease activity"/>
    <property type="evidence" value="ECO:0007669"/>
    <property type="project" value="UniProtKB-KW"/>
</dbReference>
<proteinExistence type="inferred from homology"/>
<protein>
    <submittedName>
        <fullName evidence="9">Unnamed protein product</fullName>
    </submittedName>
</protein>
<name>A0A9W6Y8D7_9STRA</name>
<dbReference type="PANTHER" id="PTHR22930:SF269">
    <property type="entry name" value="NUCLEASE HARBI1-LIKE PROTEIN"/>
    <property type="match status" value="1"/>
</dbReference>
<keyword evidence="7" id="KW-0539">Nucleus</keyword>
<evidence type="ECO:0000256" key="3">
    <source>
        <dbReference type="ARBA" id="ARBA00006958"/>
    </source>
</evidence>
<dbReference type="OrthoDB" id="109201at2759"/>
<evidence type="ECO:0000256" key="2">
    <source>
        <dbReference type="ARBA" id="ARBA00004123"/>
    </source>
</evidence>
<sequence>MEPPLEVARRMKIAGRARKRRRLLLAVVASVVAVPPGDVSACVRRKRLDWNVHKQTLLLEAELTRCYRMEVDSFKKLLLLVRPALLRDAVQSERRTGSDPITPENMLQMTISWLAGSSYHTTRGLGGMSRSEIYDVIHVVMYALCECEELHIRSPTESRVRVQELADDFASISKDNILTGCVGCLDGWLCEIRAPSTEEVPDVSAFFSGHYQMYGLNAQAICDSLCRFTGYCFDSPGKVGDSIAFKKWKLSDEILALPSGFYCVADNAYPLTDSLLVPYNKLEIKSKKHSDLNFYLSQLRIRIEMAFGLLVNKWQIFKKALVVDFKNVGKVIKTGMKIHNYCINERIINDATTTMHTTVSTAYHSLPESSYQPTDSRDLGVQTSLASDAQGRILRQVIGDHIHNFNLRRPHVR</sequence>
<evidence type="ECO:0000256" key="4">
    <source>
        <dbReference type="ARBA" id="ARBA00022722"/>
    </source>
</evidence>
<dbReference type="PANTHER" id="PTHR22930">
    <property type="match status" value="1"/>
</dbReference>
<dbReference type="GO" id="GO:0005634">
    <property type="term" value="C:nucleus"/>
    <property type="evidence" value="ECO:0007669"/>
    <property type="project" value="UniProtKB-SubCell"/>
</dbReference>
<evidence type="ECO:0000259" key="8">
    <source>
        <dbReference type="Pfam" id="PF13359"/>
    </source>
</evidence>
<evidence type="ECO:0000313" key="10">
    <source>
        <dbReference type="Proteomes" id="UP001165121"/>
    </source>
</evidence>
<dbReference type="EMBL" id="BSXT01003671">
    <property type="protein sequence ID" value="GMF55196.1"/>
    <property type="molecule type" value="Genomic_DNA"/>
</dbReference>
<evidence type="ECO:0000256" key="5">
    <source>
        <dbReference type="ARBA" id="ARBA00022723"/>
    </source>
</evidence>
<feature type="domain" description="DDE Tnp4" evidence="8">
    <location>
        <begin position="185"/>
        <end position="340"/>
    </location>
</feature>
<organism evidence="9 10">
    <name type="scientific">Phytophthora fragariaefolia</name>
    <dbReference type="NCBI Taxonomy" id="1490495"/>
    <lineage>
        <taxon>Eukaryota</taxon>
        <taxon>Sar</taxon>
        <taxon>Stramenopiles</taxon>
        <taxon>Oomycota</taxon>
        <taxon>Peronosporomycetes</taxon>
        <taxon>Peronosporales</taxon>
        <taxon>Peronosporaceae</taxon>
        <taxon>Phytophthora</taxon>
    </lineage>
</organism>
<evidence type="ECO:0000256" key="1">
    <source>
        <dbReference type="ARBA" id="ARBA00001968"/>
    </source>
</evidence>
<dbReference type="Pfam" id="PF13359">
    <property type="entry name" value="DDE_Tnp_4"/>
    <property type="match status" value="1"/>
</dbReference>
<dbReference type="GO" id="GO:0016787">
    <property type="term" value="F:hydrolase activity"/>
    <property type="evidence" value="ECO:0007669"/>
    <property type="project" value="UniProtKB-KW"/>
</dbReference>
<keyword evidence="5" id="KW-0479">Metal-binding</keyword>
<dbReference type="InterPro" id="IPR027806">
    <property type="entry name" value="HARBI1_dom"/>
</dbReference>
<evidence type="ECO:0000313" key="9">
    <source>
        <dbReference type="EMBL" id="GMF55196.1"/>
    </source>
</evidence>
<reference evidence="9" key="1">
    <citation type="submission" date="2023-04" db="EMBL/GenBank/DDBJ databases">
        <title>Phytophthora fragariaefolia NBRC 109709.</title>
        <authorList>
            <person name="Ichikawa N."/>
            <person name="Sato H."/>
            <person name="Tonouchi N."/>
        </authorList>
    </citation>
    <scope>NUCLEOTIDE SEQUENCE</scope>
    <source>
        <strain evidence="9">NBRC 109709</strain>
    </source>
</reference>
<dbReference type="Proteomes" id="UP001165121">
    <property type="component" value="Unassembled WGS sequence"/>
</dbReference>
<dbReference type="GO" id="GO:0046872">
    <property type="term" value="F:metal ion binding"/>
    <property type="evidence" value="ECO:0007669"/>
    <property type="project" value="UniProtKB-KW"/>
</dbReference>
<keyword evidence="10" id="KW-1185">Reference proteome</keyword>
<accession>A0A9W6Y8D7</accession>
<gene>
    <name evidence="9" type="ORF">Pfra01_002319900</name>
</gene>
<dbReference type="InterPro" id="IPR045249">
    <property type="entry name" value="HARBI1-like"/>
</dbReference>
<comment type="cofactor">
    <cofactor evidence="1">
        <name>a divalent metal cation</name>
        <dbReference type="ChEBI" id="CHEBI:60240"/>
    </cofactor>
</comment>
<evidence type="ECO:0000256" key="7">
    <source>
        <dbReference type="ARBA" id="ARBA00023242"/>
    </source>
</evidence>
<comment type="subcellular location">
    <subcellularLocation>
        <location evidence="2">Nucleus</location>
    </subcellularLocation>
</comment>
<keyword evidence="4" id="KW-0540">Nuclease</keyword>
<dbReference type="AlphaFoldDB" id="A0A9W6Y8D7"/>
<comment type="similarity">
    <text evidence="3">Belongs to the HARBI1 family.</text>
</comment>
<comment type="caution">
    <text evidence="9">The sequence shown here is derived from an EMBL/GenBank/DDBJ whole genome shotgun (WGS) entry which is preliminary data.</text>
</comment>